<evidence type="ECO:0000256" key="5">
    <source>
        <dbReference type="ARBA" id="ARBA00023098"/>
    </source>
</evidence>
<protein>
    <submittedName>
        <fullName evidence="8">Acyl carrier protein</fullName>
    </submittedName>
</protein>
<keyword evidence="4" id="KW-0276">Fatty acid metabolism</keyword>
<dbReference type="GO" id="GO:0016020">
    <property type="term" value="C:membrane"/>
    <property type="evidence" value="ECO:0007669"/>
    <property type="project" value="GOC"/>
</dbReference>
<dbReference type="PROSITE" id="PS50075">
    <property type="entry name" value="CARRIER"/>
    <property type="match status" value="1"/>
</dbReference>
<evidence type="ECO:0000259" key="7">
    <source>
        <dbReference type="PROSITE" id="PS50075"/>
    </source>
</evidence>
<dbReference type="GeneID" id="80348207"/>
<dbReference type="AlphaFoldDB" id="A0A7G1KL34"/>
<dbReference type="Proteomes" id="UP000516173">
    <property type="component" value="Chromosome"/>
</dbReference>
<dbReference type="KEGG" id="nwl:NWFMUON74_36840"/>
<evidence type="ECO:0000256" key="2">
    <source>
        <dbReference type="ARBA" id="ARBA00022516"/>
    </source>
</evidence>
<dbReference type="GO" id="GO:0009245">
    <property type="term" value="P:lipid A biosynthetic process"/>
    <property type="evidence" value="ECO:0007669"/>
    <property type="project" value="TreeGrafter"/>
</dbReference>
<dbReference type="InterPro" id="IPR036736">
    <property type="entry name" value="ACP-like_sf"/>
</dbReference>
<keyword evidence="3" id="KW-0597">Phosphoprotein</keyword>
<reference evidence="8 9" key="1">
    <citation type="submission" date="2020-08" db="EMBL/GenBank/DDBJ databases">
        <title>Genome Sequencing of Nocardia wallacei strain FMUON74 and assembly.</title>
        <authorList>
            <person name="Toyokawa M."/>
            <person name="Uesaka K."/>
        </authorList>
    </citation>
    <scope>NUCLEOTIDE SEQUENCE [LARGE SCALE GENOMIC DNA]</scope>
    <source>
        <strain evidence="8 9">FMUON74</strain>
    </source>
</reference>
<dbReference type="RefSeq" id="WP_187683081.1">
    <property type="nucleotide sequence ID" value="NZ_AP023396.1"/>
</dbReference>
<dbReference type="PANTHER" id="PTHR20863">
    <property type="entry name" value="ACYL CARRIER PROTEIN"/>
    <property type="match status" value="1"/>
</dbReference>
<dbReference type="EMBL" id="AP023396">
    <property type="protein sequence ID" value="BCK55912.1"/>
    <property type="molecule type" value="Genomic_DNA"/>
</dbReference>
<keyword evidence="6" id="KW-0275">Fatty acid biosynthesis</keyword>
<name>A0A7G1KL34_9NOCA</name>
<evidence type="ECO:0000256" key="3">
    <source>
        <dbReference type="ARBA" id="ARBA00022553"/>
    </source>
</evidence>
<dbReference type="GO" id="GO:0000035">
    <property type="term" value="F:acyl binding"/>
    <property type="evidence" value="ECO:0007669"/>
    <property type="project" value="TreeGrafter"/>
</dbReference>
<keyword evidence="9" id="KW-1185">Reference proteome</keyword>
<evidence type="ECO:0000313" key="8">
    <source>
        <dbReference type="EMBL" id="BCK55912.1"/>
    </source>
</evidence>
<accession>A0A7G1KL34</accession>
<gene>
    <name evidence="8" type="primary">acpP</name>
    <name evidence="8" type="ORF">NWFMUON74_36840</name>
</gene>
<keyword evidence="2" id="KW-0444">Lipid biosynthesis</keyword>
<feature type="domain" description="Carrier" evidence="7">
    <location>
        <begin position="8"/>
        <end position="83"/>
    </location>
</feature>
<dbReference type="PANTHER" id="PTHR20863:SF76">
    <property type="entry name" value="CARRIER DOMAIN-CONTAINING PROTEIN"/>
    <property type="match status" value="1"/>
</dbReference>
<evidence type="ECO:0000256" key="4">
    <source>
        <dbReference type="ARBA" id="ARBA00022832"/>
    </source>
</evidence>
<dbReference type="InterPro" id="IPR009081">
    <property type="entry name" value="PP-bd_ACP"/>
</dbReference>
<dbReference type="Gene3D" id="1.10.1200.10">
    <property type="entry name" value="ACP-like"/>
    <property type="match status" value="1"/>
</dbReference>
<dbReference type="InterPro" id="IPR003231">
    <property type="entry name" value="ACP"/>
</dbReference>
<dbReference type="GO" id="GO:0000036">
    <property type="term" value="F:acyl carrier activity"/>
    <property type="evidence" value="ECO:0007669"/>
    <property type="project" value="TreeGrafter"/>
</dbReference>
<organism evidence="8 9">
    <name type="scientific">Nocardia wallacei</name>
    <dbReference type="NCBI Taxonomy" id="480035"/>
    <lineage>
        <taxon>Bacteria</taxon>
        <taxon>Bacillati</taxon>
        <taxon>Actinomycetota</taxon>
        <taxon>Actinomycetes</taxon>
        <taxon>Mycobacteriales</taxon>
        <taxon>Nocardiaceae</taxon>
        <taxon>Nocardia</taxon>
    </lineage>
</organism>
<evidence type="ECO:0000256" key="6">
    <source>
        <dbReference type="ARBA" id="ARBA00023160"/>
    </source>
</evidence>
<keyword evidence="1" id="KW-0596">Phosphopantetheine</keyword>
<dbReference type="GO" id="GO:0005829">
    <property type="term" value="C:cytosol"/>
    <property type="evidence" value="ECO:0007669"/>
    <property type="project" value="TreeGrafter"/>
</dbReference>
<dbReference type="SUPFAM" id="SSF47336">
    <property type="entry name" value="ACP-like"/>
    <property type="match status" value="1"/>
</dbReference>
<proteinExistence type="predicted"/>
<evidence type="ECO:0000313" key="9">
    <source>
        <dbReference type="Proteomes" id="UP000516173"/>
    </source>
</evidence>
<dbReference type="Pfam" id="PF00550">
    <property type="entry name" value="PP-binding"/>
    <property type="match status" value="1"/>
</dbReference>
<keyword evidence="5" id="KW-0443">Lipid metabolism</keyword>
<sequence>MTDTTSYQAHMDELREIVCDVLELEPDELTDDSLFVEDHEADSLRAIEILARLEKTYKVEIPQSELAKMVNMKAVYDVVAEHAGWR</sequence>
<evidence type="ECO:0000256" key="1">
    <source>
        <dbReference type="ARBA" id="ARBA00022450"/>
    </source>
</evidence>